<evidence type="ECO:0000256" key="4">
    <source>
        <dbReference type="ARBA" id="ARBA00023125"/>
    </source>
</evidence>
<dbReference type="InterPro" id="IPR000838">
    <property type="entry name" value="RNA_pol_sigma70_ECF_CS"/>
</dbReference>
<dbReference type="InterPro" id="IPR036388">
    <property type="entry name" value="WH-like_DNA-bd_sf"/>
</dbReference>
<dbReference type="Pfam" id="PF08281">
    <property type="entry name" value="Sigma70_r4_2"/>
    <property type="match status" value="1"/>
</dbReference>
<feature type="domain" description="RNA polymerase sigma-70 region 2" evidence="7">
    <location>
        <begin position="13"/>
        <end position="80"/>
    </location>
</feature>
<evidence type="ECO:0000256" key="6">
    <source>
        <dbReference type="RuleBase" id="RU000716"/>
    </source>
</evidence>
<dbReference type="EMBL" id="JAHZIK010000202">
    <property type="protein sequence ID" value="MBW7454450.1"/>
    <property type="molecule type" value="Genomic_DNA"/>
</dbReference>
<dbReference type="InterPro" id="IPR007627">
    <property type="entry name" value="RNA_pol_sigma70_r2"/>
</dbReference>
<evidence type="ECO:0000256" key="1">
    <source>
        <dbReference type="ARBA" id="ARBA00010641"/>
    </source>
</evidence>
<keyword evidence="10" id="KW-1185">Reference proteome</keyword>
<dbReference type="PANTHER" id="PTHR43133:SF8">
    <property type="entry name" value="RNA POLYMERASE SIGMA FACTOR HI_1459-RELATED"/>
    <property type="match status" value="1"/>
</dbReference>
<feature type="domain" description="RNA polymerase sigma factor 70 region 4 type 2" evidence="8">
    <location>
        <begin position="111"/>
        <end position="159"/>
    </location>
</feature>
<accession>A0ABS7C0N4</accession>
<dbReference type="InterPro" id="IPR013249">
    <property type="entry name" value="RNA_pol_sigma70_r4_t2"/>
</dbReference>
<dbReference type="Gene3D" id="1.10.10.10">
    <property type="entry name" value="Winged helix-like DNA-binding domain superfamily/Winged helix DNA-binding domain"/>
    <property type="match status" value="1"/>
</dbReference>
<evidence type="ECO:0000313" key="10">
    <source>
        <dbReference type="Proteomes" id="UP001519887"/>
    </source>
</evidence>
<dbReference type="Pfam" id="PF04542">
    <property type="entry name" value="Sigma70_r2"/>
    <property type="match status" value="1"/>
</dbReference>
<gene>
    <name evidence="9" type="ORF">K0U00_10445</name>
</gene>
<evidence type="ECO:0000259" key="7">
    <source>
        <dbReference type="Pfam" id="PF04542"/>
    </source>
</evidence>
<dbReference type="CDD" id="cd06171">
    <property type="entry name" value="Sigma70_r4"/>
    <property type="match status" value="1"/>
</dbReference>
<evidence type="ECO:0000256" key="3">
    <source>
        <dbReference type="ARBA" id="ARBA00023082"/>
    </source>
</evidence>
<evidence type="ECO:0000256" key="5">
    <source>
        <dbReference type="ARBA" id="ARBA00023163"/>
    </source>
</evidence>
<organism evidence="9 10">
    <name type="scientific">Paenibacillus sepulcri</name>
    <dbReference type="NCBI Taxonomy" id="359917"/>
    <lineage>
        <taxon>Bacteria</taxon>
        <taxon>Bacillati</taxon>
        <taxon>Bacillota</taxon>
        <taxon>Bacilli</taxon>
        <taxon>Bacillales</taxon>
        <taxon>Paenibacillaceae</taxon>
        <taxon>Paenibacillus</taxon>
    </lineage>
</organism>
<keyword evidence="2 6" id="KW-0805">Transcription regulation</keyword>
<dbReference type="InterPro" id="IPR039425">
    <property type="entry name" value="RNA_pol_sigma-70-like"/>
</dbReference>
<evidence type="ECO:0000256" key="2">
    <source>
        <dbReference type="ARBA" id="ARBA00023015"/>
    </source>
</evidence>
<dbReference type="InterPro" id="IPR013325">
    <property type="entry name" value="RNA_pol_sigma_r2"/>
</dbReference>
<dbReference type="NCBIfam" id="TIGR02937">
    <property type="entry name" value="sigma70-ECF"/>
    <property type="match status" value="1"/>
</dbReference>
<dbReference type="Gene3D" id="1.10.1740.10">
    <property type="match status" value="1"/>
</dbReference>
<dbReference type="InterPro" id="IPR013324">
    <property type="entry name" value="RNA_pol_sigma_r3/r4-like"/>
</dbReference>
<evidence type="ECO:0000313" key="9">
    <source>
        <dbReference type="EMBL" id="MBW7454450.1"/>
    </source>
</evidence>
<dbReference type="InterPro" id="IPR014284">
    <property type="entry name" value="RNA_pol_sigma-70_dom"/>
</dbReference>
<dbReference type="PANTHER" id="PTHR43133">
    <property type="entry name" value="RNA POLYMERASE ECF-TYPE SIGMA FACTO"/>
    <property type="match status" value="1"/>
</dbReference>
<proteinExistence type="inferred from homology"/>
<comment type="caution">
    <text evidence="9">The sequence shown here is derived from an EMBL/GenBank/DDBJ whole genome shotgun (WGS) entry which is preliminary data.</text>
</comment>
<name>A0ABS7C0N4_9BACL</name>
<dbReference type="SUPFAM" id="SSF88946">
    <property type="entry name" value="Sigma2 domain of RNA polymerase sigma factors"/>
    <property type="match status" value="1"/>
</dbReference>
<dbReference type="PROSITE" id="PS01063">
    <property type="entry name" value="SIGMA70_ECF"/>
    <property type="match status" value="1"/>
</dbReference>
<dbReference type="SUPFAM" id="SSF88659">
    <property type="entry name" value="Sigma3 and sigma4 domains of RNA polymerase sigma factors"/>
    <property type="match status" value="1"/>
</dbReference>
<keyword evidence="4 6" id="KW-0238">DNA-binding</keyword>
<keyword evidence="3 6" id="KW-0731">Sigma factor</keyword>
<dbReference type="Proteomes" id="UP001519887">
    <property type="component" value="Unassembled WGS sequence"/>
</dbReference>
<keyword evidence="5 6" id="KW-0804">Transcription</keyword>
<evidence type="ECO:0000259" key="8">
    <source>
        <dbReference type="Pfam" id="PF08281"/>
    </source>
</evidence>
<comment type="similarity">
    <text evidence="1 6">Belongs to the sigma-70 factor family. ECF subfamily.</text>
</comment>
<dbReference type="RefSeq" id="WP_210040125.1">
    <property type="nucleotide sequence ID" value="NZ_JBHLVU010000007.1"/>
</dbReference>
<protein>
    <recommendedName>
        <fullName evidence="6">RNA polymerase sigma factor</fullName>
    </recommendedName>
</protein>
<reference evidence="9 10" key="1">
    <citation type="submission" date="2021-07" db="EMBL/GenBank/DDBJ databases">
        <title>Paenibacillus radiodurans sp. nov., isolated from the southeastern edge of Tengger Desert.</title>
        <authorList>
            <person name="Zhang G."/>
        </authorList>
    </citation>
    <scope>NUCLEOTIDE SEQUENCE [LARGE SCALE GENOMIC DNA]</scope>
    <source>
        <strain evidence="9 10">CCM 7311</strain>
    </source>
</reference>
<sequence>MKDRTVDETFNTLYETYYKQVYYSAFSVIRDHFLAQDVVQETFVKVFRRFNTFKDKAKKDAWLKVISRNTAIDLYRKRLRRQEIFNEHIELLAGAAEDEMERSIEMKIDRQLLCSLQPKHQNALLLIYEYGMTYEQLASYQNTSVSAVKSQLHRAKKKLQSMARETE</sequence>